<evidence type="ECO:0000259" key="9">
    <source>
        <dbReference type="Pfam" id="PF21158"/>
    </source>
</evidence>
<accession>A0ABW1VV74</accession>
<dbReference type="SUPFAM" id="SSF64518">
    <property type="entry name" value="Phase 1 flagellin"/>
    <property type="match status" value="1"/>
</dbReference>
<dbReference type="NCBIfam" id="TIGR02492">
    <property type="entry name" value="flgK_ends"/>
    <property type="match status" value="1"/>
</dbReference>
<evidence type="ECO:0000313" key="11">
    <source>
        <dbReference type="EMBL" id="MFC6377188.1"/>
    </source>
</evidence>
<dbReference type="RefSeq" id="WP_385946451.1">
    <property type="nucleotide sequence ID" value="NZ_JBHSUB010000005.1"/>
</dbReference>
<evidence type="ECO:0000256" key="2">
    <source>
        <dbReference type="ARBA" id="ARBA00004613"/>
    </source>
</evidence>
<dbReference type="InterPro" id="IPR053927">
    <property type="entry name" value="FlgK_helical"/>
</dbReference>
<keyword evidence="5 7" id="KW-0964">Secreted</keyword>
<comment type="subcellular location">
    <subcellularLocation>
        <location evidence="1 7">Bacterial flagellum</location>
    </subcellularLocation>
    <subcellularLocation>
        <location evidence="2 7">Secreted</location>
    </subcellularLocation>
</comment>
<proteinExistence type="inferred from homology"/>
<dbReference type="PANTHER" id="PTHR30033">
    <property type="entry name" value="FLAGELLAR HOOK-ASSOCIATED PROTEIN 1"/>
    <property type="match status" value="1"/>
</dbReference>
<dbReference type="InterPro" id="IPR049119">
    <property type="entry name" value="FlgK_D2-like"/>
</dbReference>
<keyword evidence="12" id="KW-1185">Reference proteome</keyword>
<keyword evidence="6 7" id="KW-0975">Bacterial flagellum</keyword>
<comment type="similarity">
    <text evidence="3 7">Belongs to the flagella basal body rod proteins family.</text>
</comment>
<dbReference type="InterPro" id="IPR010930">
    <property type="entry name" value="Flg_bb/hook_C_dom"/>
</dbReference>
<sequence length="523" mass="56492">MSGLINSAMSGLNAAQSALMITSLNISNYTVAGYNRQLLLMSQAGSTQSGNAWYGNGVRVDGVQRQYDELISRQLMEASAKNSAANSQFTQISGIDNMLTMDGNDLSDALQQFFKNIQNVVDNAEDPAARQALLSDAKSLAGQIRTFRQYLDNQQASVNNQIKDSVSAINKYTSQIAALNEQIAKLSATGQAPNNLLDQRDQLVSELNNITAVNVSMQDNSMVVSLPNGLTLVNGNQSTEMKAVPSAEDPGRLIPGYTDKLAGDIGLPDKMFTSGSLSGVLAFRREDLDSVQNRLGQLTVAFASQMNIVQHQGYDSNGDPGTDFFTMGQPETYRNSNNTSDTTLDAAFTDSSALKASDYRVSWEQGRWTVTRLSDNQVLTPEVTSADGKTHLNIDGLDITVNGDPAEKDSFLVRPLAGAASDNRNAQAMLALQDSPIVGGSTLTEAYGSLVSFVGNETSSLEGRCQTGQQVVDQLTQRQQSVSGVNLDEEYSLLTQYQQYYIANTRVLQTAGELFDAIINIRN</sequence>
<feature type="domain" description="Flagellar hook-associated protein FlgK helical" evidence="10">
    <location>
        <begin position="93"/>
        <end position="325"/>
    </location>
</feature>
<feature type="domain" description="Flagellar hook-associated protein 1 D2-like" evidence="9">
    <location>
        <begin position="334"/>
        <end position="415"/>
    </location>
</feature>
<name>A0ABW1VV74_9GAMM</name>
<evidence type="ECO:0000259" key="8">
    <source>
        <dbReference type="Pfam" id="PF06429"/>
    </source>
</evidence>
<protein>
    <recommendedName>
        <fullName evidence="4 7">Flagellar hook-associated protein 1</fullName>
        <shortName evidence="7">HAP1</shortName>
    </recommendedName>
</protein>
<evidence type="ECO:0000259" key="10">
    <source>
        <dbReference type="Pfam" id="PF22638"/>
    </source>
</evidence>
<feature type="domain" description="Flagellar basal-body/hook protein C-terminal" evidence="8">
    <location>
        <begin position="481"/>
        <end position="521"/>
    </location>
</feature>
<dbReference type="Pfam" id="PF21158">
    <property type="entry name" value="flgK_1st_1"/>
    <property type="match status" value="1"/>
</dbReference>
<reference evidence="12" key="1">
    <citation type="journal article" date="2019" name="Int. J. Syst. Evol. Microbiol.">
        <title>The Global Catalogue of Microorganisms (GCM) 10K type strain sequencing project: providing services to taxonomists for standard genome sequencing and annotation.</title>
        <authorList>
            <consortium name="The Broad Institute Genomics Platform"/>
            <consortium name="The Broad Institute Genome Sequencing Center for Infectious Disease"/>
            <person name="Wu L."/>
            <person name="Ma J."/>
        </authorList>
    </citation>
    <scope>NUCLEOTIDE SEQUENCE [LARGE SCALE GENOMIC DNA]</scope>
    <source>
        <strain evidence="12">CGMCC 1.18518</strain>
    </source>
</reference>
<dbReference type="Pfam" id="PF22638">
    <property type="entry name" value="FlgK_D1"/>
    <property type="match status" value="1"/>
</dbReference>
<keyword evidence="11" id="KW-0966">Cell projection</keyword>
<evidence type="ECO:0000256" key="5">
    <source>
        <dbReference type="ARBA" id="ARBA00022525"/>
    </source>
</evidence>
<dbReference type="Proteomes" id="UP001596230">
    <property type="component" value="Unassembled WGS sequence"/>
</dbReference>
<evidence type="ECO:0000256" key="3">
    <source>
        <dbReference type="ARBA" id="ARBA00009677"/>
    </source>
</evidence>
<dbReference type="InterPro" id="IPR002371">
    <property type="entry name" value="FlgK"/>
</dbReference>
<dbReference type="PRINTS" id="PR01005">
    <property type="entry name" value="FLGHOOKAP1"/>
</dbReference>
<dbReference type="PANTHER" id="PTHR30033:SF1">
    <property type="entry name" value="FLAGELLAR HOOK-ASSOCIATED PROTEIN 1"/>
    <property type="match status" value="1"/>
</dbReference>
<evidence type="ECO:0000313" key="12">
    <source>
        <dbReference type="Proteomes" id="UP001596230"/>
    </source>
</evidence>
<evidence type="ECO:0000256" key="4">
    <source>
        <dbReference type="ARBA" id="ARBA00016244"/>
    </source>
</evidence>
<evidence type="ECO:0000256" key="6">
    <source>
        <dbReference type="ARBA" id="ARBA00023143"/>
    </source>
</evidence>
<dbReference type="EMBL" id="JBHSUB010000005">
    <property type="protein sequence ID" value="MFC6377188.1"/>
    <property type="molecule type" value="Genomic_DNA"/>
</dbReference>
<organism evidence="11 12">
    <name type="scientific">Tatumella terrea</name>
    <dbReference type="NCBI Taxonomy" id="419007"/>
    <lineage>
        <taxon>Bacteria</taxon>
        <taxon>Pseudomonadati</taxon>
        <taxon>Pseudomonadota</taxon>
        <taxon>Gammaproteobacteria</taxon>
        <taxon>Enterobacterales</taxon>
        <taxon>Erwiniaceae</taxon>
        <taxon>Tatumella</taxon>
    </lineage>
</organism>
<keyword evidence="11" id="KW-0282">Flagellum</keyword>
<dbReference type="Pfam" id="PF06429">
    <property type="entry name" value="Flg_bbr_C"/>
    <property type="match status" value="1"/>
</dbReference>
<evidence type="ECO:0000256" key="7">
    <source>
        <dbReference type="RuleBase" id="RU362065"/>
    </source>
</evidence>
<comment type="caution">
    <text evidence="11">The sequence shown here is derived from an EMBL/GenBank/DDBJ whole genome shotgun (WGS) entry which is preliminary data.</text>
</comment>
<gene>
    <name evidence="7 11" type="primary">flgK</name>
    <name evidence="11" type="ORF">ACFP9W_03615</name>
</gene>
<keyword evidence="11" id="KW-0969">Cilium</keyword>
<evidence type="ECO:0000256" key="1">
    <source>
        <dbReference type="ARBA" id="ARBA00004365"/>
    </source>
</evidence>